<gene>
    <name evidence="7" type="ORF">JEM47_02420</name>
</gene>
<dbReference type="InterPro" id="IPR041495">
    <property type="entry name" value="Mub_B2"/>
</dbReference>
<accession>A0ABS1LSZ0</accession>
<feature type="domain" description="Gram-positive cocci surface proteins LPxTG" evidence="6">
    <location>
        <begin position="791"/>
        <end position="823"/>
    </location>
</feature>
<organism evidence="7 8">
    <name type="scientific">Lactobacillus kitasatonis</name>
    <dbReference type="NCBI Taxonomy" id="237446"/>
    <lineage>
        <taxon>Bacteria</taxon>
        <taxon>Bacillati</taxon>
        <taxon>Bacillota</taxon>
        <taxon>Bacilli</taxon>
        <taxon>Lactobacillales</taxon>
        <taxon>Lactobacillaceae</taxon>
        <taxon>Lactobacillus</taxon>
    </lineage>
</organism>
<dbReference type="Gene3D" id="2.60.40.4300">
    <property type="match status" value="1"/>
</dbReference>
<comment type="caution">
    <text evidence="7">The sequence shown here is derived from an EMBL/GenBank/DDBJ whole genome shotgun (WGS) entry which is preliminary data.</text>
</comment>
<proteinExistence type="predicted"/>
<dbReference type="InterPro" id="IPR019931">
    <property type="entry name" value="LPXTG_anchor"/>
</dbReference>
<dbReference type="NCBIfam" id="TIGR01167">
    <property type="entry name" value="LPXTG_anchor"/>
    <property type="match status" value="1"/>
</dbReference>
<feature type="compositionally biased region" description="Basic and acidic residues" evidence="5">
    <location>
        <begin position="700"/>
        <end position="709"/>
    </location>
</feature>
<dbReference type="Pfam" id="PF03382">
    <property type="entry name" value="DUF285"/>
    <property type="match status" value="3"/>
</dbReference>
<feature type="region of interest" description="Disordered" evidence="5">
    <location>
        <begin position="665"/>
        <end position="795"/>
    </location>
</feature>
<dbReference type="Pfam" id="PF17966">
    <property type="entry name" value="Muc_B2"/>
    <property type="match status" value="1"/>
</dbReference>
<evidence type="ECO:0000313" key="7">
    <source>
        <dbReference type="EMBL" id="MBL1071383.1"/>
    </source>
</evidence>
<evidence type="ECO:0000256" key="3">
    <source>
        <dbReference type="ARBA" id="ARBA00022729"/>
    </source>
</evidence>
<name>A0ABS1LSZ0_9LACO</name>
<sequence length="823" mass="91288">SVDLSGLDFKNIKNTNNMFYGNDSLTKVDLTGTKGVTRPMIDAFVKASQNKGDDTIDLSNIGSLSDHLTDLSGAFSGLKGVKKIDLTNWDTRHVTKMNDMFRNSTDLEEIDGLENWNTENVTNMSNMFASYTNPTTNDYNPKSLSSTGHLKSLDLSKWNTSKVTNMNFMFGGQTYLTSLGDLSHWNTSNVTDMRGLFYDLENIPALDLTNWTTDKVTDMSYMFSNMSKIKNLDSISDWNTHNVVDMSYMFNGMTDLERLDLSNWDPSSVGNNTTAQNYSLARMFSNDINLTTVGDLSKWADKTGNVHDTRWMFYNTPKLENIDLHGWNTGKLQIAEGMFWKSGAKHINIDGWDLSGLKRITDAGYVEGSPNPGDLQIWRGNEHMFQDLVNKSVISMNGVTLPMDVNTAFMVDDFSGNKPIIVIANGKDGKALDDLLKLNTQKWAHQDITGRQNSDFITYVRADDNTKQIGHHGLNFIFTNLKDLHNYFNKVTNRDAVEADMANDPNGKQLVHDWNAQLDVDGNNIVMTARRVSPDSSYDPYSMAIHAVDGKGNMLADLMTSKYQLHIAAPTTTKETKDPTRTIIIENPDGSTSIEKQTVEFTRSVTKHVDGTEEDTPWTPASGNWDHFDVTQHDGYDSYIDGVAGTSIGAENINADTSNVTIHVTYKSNTPDNPTPDNPEPEKTKPETPEVPNNPDEPNEPEKPIVPKKNDKHKKSNKSENTRPNAEDKNKKNSKIHNAGVHGQTAPHAATAPNRLVAPKGDQLATGKGLKELSNKPASAAKANANNKETLPQTGEEKDNVGLLGLCLLALAALGFVDRKRRD</sequence>
<dbReference type="NCBIfam" id="TIGR02167">
    <property type="entry name" value="Liste_lipo_26"/>
    <property type="match status" value="7"/>
</dbReference>
<evidence type="ECO:0000259" key="6">
    <source>
        <dbReference type="PROSITE" id="PS50847"/>
    </source>
</evidence>
<keyword evidence="8" id="KW-1185">Reference proteome</keyword>
<dbReference type="SUPFAM" id="SSF52047">
    <property type="entry name" value="RNI-like"/>
    <property type="match status" value="1"/>
</dbReference>
<dbReference type="Proteomes" id="UP000640912">
    <property type="component" value="Unassembled WGS sequence"/>
</dbReference>
<dbReference type="InterPro" id="IPR032675">
    <property type="entry name" value="LRR_dom_sf"/>
</dbReference>
<feature type="compositionally biased region" description="Basic and acidic residues" evidence="5">
    <location>
        <begin position="717"/>
        <end position="731"/>
    </location>
</feature>
<evidence type="ECO:0000256" key="1">
    <source>
        <dbReference type="ARBA" id="ARBA00022512"/>
    </source>
</evidence>
<dbReference type="InterPro" id="IPR011889">
    <property type="entry name" value="Liste_lipo_26"/>
</dbReference>
<evidence type="ECO:0000313" key="8">
    <source>
        <dbReference type="Proteomes" id="UP000640912"/>
    </source>
</evidence>
<evidence type="ECO:0000256" key="5">
    <source>
        <dbReference type="SAM" id="MobiDB-lite"/>
    </source>
</evidence>
<dbReference type="EMBL" id="JAEHNR010000017">
    <property type="protein sequence ID" value="MBL1071383.1"/>
    <property type="molecule type" value="Genomic_DNA"/>
</dbReference>
<dbReference type="InterPro" id="IPR005046">
    <property type="entry name" value="DUF285"/>
</dbReference>
<keyword evidence="1" id="KW-0134">Cell wall</keyword>
<dbReference type="RefSeq" id="WP_202017596.1">
    <property type="nucleotide sequence ID" value="NZ_JAEHNR010000017.1"/>
</dbReference>
<keyword evidence="2" id="KW-0964">Secreted</keyword>
<keyword evidence="4" id="KW-0572">Peptidoglycan-anchor</keyword>
<dbReference type="Gene3D" id="3.80.10.10">
    <property type="entry name" value="Ribonuclease Inhibitor"/>
    <property type="match status" value="2"/>
</dbReference>
<keyword evidence="3" id="KW-0732">Signal</keyword>
<dbReference type="PROSITE" id="PS50847">
    <property type="entry name" value="GRAM_POS_ANCHORING"/>
    <property type="match status" value="1"/>
</dbReference>
<protein>
    <submittedName>
        <fullName evidence="7">BspA family leucine-rich repeat surface protein</fullName>
    </submittedName>
</protein>
<evidence type="ECO:0000256" key="4">
    <source>
        <dbReference type="ARBA" id="ARBA00023088"/>
    </source>
</evidence>
<reference evidence="7 8" key="1">
    <citation type="journal article" date="2021" name="Microorganisms">
        <title>Dual Inhibition of Salmonella enterica and Clostridium perfringens by New Probiotic Candidates Isolated from Chicken Intestinal Mucosa.</title>
        <authorList>
            <person name="Lone A."/>
            <person name="Mottawea W."/>
            <person name="Ait Chait Y."/>
            <person name="Hammami R."/>
        </authorList>
    </citation>
    <scope>NUCLEOTIDE SEQUENCE [LARGE SCALE GENOMIC DNA]</scope>
    <source>
        <strain evidence="7 8">A12</strain>
    </source>
</reference>
<dbReference type="Pfam" id="PF00746">
    <property type="entry name" value="Gram_pos_anchor"/>
    <property type="match status" value="1"/>
</dbReference>
<evidence type="ECO:0000256" key="2">
    <source>
        <dbReference type="ARBA" id="ARBA00022525"/>
    </source>
</evidence>
<feature type="non-terminal residue" evidence="7">
    <location>
        <position position="1"/>
    </location>
</feature>
<feature type="compositionally biased region" description="Low complexity" evidence="5">
    <location>
        <begin position="775"/>
        <end position="788"/>
    </location>
</feature>